<feature type="non-terminal residue" evidence="1">
    <location>
        <position position="50"/>
    </location>
</feature>
<dbReference type="Proteomes" id="UP000265520">
    <property type="component" value="Unassembled WGS sequence"/>
</dbReference>
<name>A0A392SSZ5_9FABA</name>
<evidence type="ECO:0000313" key="2">
    <source>
        <dbReference type="Proteomes" id="UP000265520"/>
    </source>
</evidence>
<evidence type="ECO:0000313" key="1">
    <source>
        <dbReference type="EMBL" id="MCI51060.1"/>
    </source>
</evidence>
<accession>A0A392SSZ5</accession>
<proteinExistence type="predicted"/>
<protein>
    <submittedName>
        <fullName evidence="1">Uncharacterized protein</fullName>
    </submittedName>
</protein>
<dbReference type="EMBL" id="LXQA010426191">
    <property type="protein sequence ID" value="MCI51060.1"/>
    <property type="molecule type" value="Genomic_DNA"/>
</dbReference>
<sequence length="50" mass="5627">MKSWRSLEVLKEEKAVLKGDVSALGLSVAAQYEDGFNFVLEQVRLVFPDL</sequence>
<reference evidence="1 2" key="1">
    <citation type="journal article" date="2018" name="Front. Plant Sci.">
        <title>Red Clover (Trifolium pratense) and Zigzag Clover (T. medium) - A Picture of Genomic Similarities and Differences.</title>
        <authorList>
            <person name="Dluhosova J."/>
            <person name="Istvanek J."/>
            <person name="Nedelnik J."/>
            <person name="Repkova J."/>
        </authorList>
    </citation>
    <scope>NUCLEOTIDE SEQUENCE [LARGE SCALE GENOMIC DNA]</scope>
    <source>
        <strain evidence="2">cv. 10/8</strain>
        <tissue evidence="1">Leaf</tissue>
    </source>
</reference>
<keyword evidence="2" id="KW-1185">Reference proteome</keyword>
<organism evidence="1 2">
    <name type="scientific">Trifolium medium</name>
    <dbReference type="NCBI Taxonomy" id="97028"/>
    <lineage>
        <taxon>Eukaryota</taxon>
        <taxon>Viridiplantae</taxon>
        <taxon>Streptophyta</taxon>
        <taxon>Embryophyta</taxon>
        <taxon>Tracheophyta</taxon>
        <taxon>Spermatophyta</taxon>
        <taxon>Magnoliopsida</taxon>
        <taxon>eudicotyledons</taxon>
        <taxon>Gunneridae</taxon>
        <taxon>Pentapetalae</taxon>
        <taxon>rosids</taxon>
        <taxon>fabids</taxon>
        <taxon>Fabales</taxon>
        <taxon>Fabaceae</taxon>
        <taxon>Papilionoideae</taxon>
        <taxon>50 kb inversion clade</taxon>
        <taxon>NPAAA clade</taxon>
        <taxon>Hologalegina</taxon>
        <taxon>IRL clade</taxon>
        <taxon>Trifolieae</taxon>
        <taxon>Trifolium</taxon>
    </lineage>
</organism>
<comment type="caution">
    <text evidence="1">The sequence shown here is derived from an EMBL/GenBank/DDBJ whole genome shotgun (WGS) entry which is preliminary data.</text>
</comment>
<dbReference type="AlphaFoldDB" id="A0A392SSZ5"/>